<evidence type="ECO:0000313" key="1">
    <source>
        <dbReference type="EMBL" id="MEQ2207840.1"/>
    </source>
</evidence>
<dbReference type="Proteomes" id="UP001434883">
    <property type="component" value="Unassembled WGS sequence"/>
</dbReference>
<reference evidence="1 2" key="1">
    <citation type="submission" date="2021-06" db="EMBL/GenBank/DDBJ databases">
        <authorList>
            <person name="Palmer J.M."/>
        </authorList>
    </citation>
    <scope>NUCLEOTIDE SEQUENCE [LARGE SCALE GENOMIC DNA]</scope>
    <source>
        <strain evidence="1 2">XC_2019</strain>
        <tissue evidence="1">Muscle</tissue>
    </source>
</reference>
<evidence type="ECO:0000313" key="2">
    <source>
        <dbReference type="Proteomes" id="UP001434883"/>
    </source>
</evidence>
<organism evidence="1 2">
    <name type="scientific">Xenoophorus captivus</name>
    <dbReference type="NCBI Taxonomy" id="1517983"/>
    <lineage>
        <taxon>Eukaryota</taxon>
        <taxon>Metazoa</taxon>
        <taxon>Chordata</taxon>
        <taxon>Craniata</taxon>
        <taxon>Vertebrata</taxon>
        <taxon>Euteleostomi</taxon>
        <taxon>Actinopterygii</taxon>
        <taxon>Neopterygii</taxon>
        <taxon>Teleostei</taxon>
        <taxon>Neoteleostei</taxon>
        <taxon>Acanthomorphata</taxon>
        <taxon>Ovalentaria</taxon>
        <taxon>Atherinomorphae</taxon>
        <taxon>Cyprinodontiformes</taxon>
        <taxon>Goodeidae</taxon>
        <taxon>Xenoophorus</taxon>
    </lineage>
</organism>
<protein>
    <submittedName>
        <fullName evidence="1">Uncharacterized protein</fullName>
    </submittedName>
</protein>
<sequence length="162" mass="18255">MCVKVDVFLTPPWNVCIWTCPEEDPGWIKRKYCLNVWTFLHSSLLKAAPSVSIWPRAGVQYSWRSCAILIYFSIEAFKTSKMCINRCNDTEAGMVVKTRINSAPPHAEYYSGQPPSTSVHPYSGPVTQRNICLSFITSVCGSCLQMFRYLISASHMLTDVSS</sequence>
<dbReference type="EMBL" id="JAHRIN010046150">
    <property type="protein sequence ID" value="MEQ2207840.1"/>
    <property type="molecule type" value="Genomic_DNA"/>
</dbReference>
<comment type="caution">
    <text evidence="1">The sequence shown here is derived from an EMBL/GenBank/DDBJ whole genome shotgun (WGS) entry which is preliminary data.</text>
</comment>
<gene>
    <name evidence="1" type="ORF">XENOCAPTIV_019514</name>
</gene>
<proteinExistence type="predicted"/>
<accession>A0ABV0RI62</accession>
<keyword evidence="2" id="KW-1185">Reference proteome</keyword>
<name>A0ABV0RI62_9TELE</name>